<evidence type="ECO:0000313" key="2">
    <source>
        <dbReference type="Proteomes" id="UP001156870"/>
    </source>
</evidence>
<gene>
    <name evidence="1" type="ORF">GCM10007877_05490</name>
</gene>
<protein>
    <submittedName>
        <fullName evidence="1">Uncharacterized protein</fullName>
    </submittedName>
</protein>
<accession>A0AA37T7S1</accession>
<proteinExistence type="predicted"/>
<dbReference type="AlphaFoldDB" id="A0AA37T7S1"/>
<organism evidence="1 2">
    <name type="scientific">Marinibactrum halimedae</name>
    <dbReference type="NCBI Taxonomy" id="1444977"/>
    <lineage>
        <taxon>Bacteria</taxon>
        <taxon>Pseudomonadati</taxon>
        <taxon>Pseudomonadota</taxon>
        <taxon>Gammaproteobacteria</taxon>
        <taxon>Cellvibrionales</taxon>
        <taxon>Cellvibrionaceae</taxon>
        <taxon>Marinibactrum</taxon>
    </lineage>
</organism>
<evidence type="ECO:0000313" key="1">
    <source>
        <dbReference type="EMBL" id="GLS24835.1"/>
    </source>
</evidence>
<dbReference type="Proteomes" id="UP001156870">
    <property type="component" value="Unassembled WGS sequence"/>
</dbReference>
<comment type="caution">
    <text evidence="1">The sequence shown here is derived from an EMBL/GenBank/DDBJ whole genome shotgun (WGS) entry which is preliminary data.</text>
</comment>
<reference evidence="1 2" key="1">
    <citation type="journal article" date="2014" name="Int. J. Syst. Evol. Microbiol.">
        <title>Complete genome sequence of Corynebacterium casei LMG S-19264T (=DSM 44701T), isolated from a smear-ripened cheese.</title>
        <authorList>
            <consortium name="US DOE Joint Genome Institute (JGI-PGF)"/>
            <person name="Walter F."/>
            <person name="Albersmeier A."/>
            <person name="Kalinowski J."/>
            <person name="Ruckert C."/>
        </authorList>
    </citation>
    <scope>NUCLEOTIDE SEQUENCE [LARGE SCALE GENOMIC DNA]</scope>
    <source>
        <strain evidence="1 2">NBRC 110095</strain>
    </source>
</reference>
<sequence>MSKEVNIFPATNSQIRSPSCNSHELYRTCGKVAAYTQSNEIYLGFVYLYVMRTLKMGPEF</sequence>
<name>A0AA37T7S1_9GAMM</name>
<keyword evidence="2" id="KW-1185">Reference proteome</keyword>
<dbReference type="EMBL" id="BSPD01000020">
    <property type="protein sequence ID" value="GLS24835.1"/>
    <property type="molecule type" value="Genomic_DNA"/>
</dbReference>